<proteinExistence type="predicted"/>
<protein>
    <submittedName>
        <fullName evidence="1">Uncharacterized protein</fullName>
    </submittedName>
</protein>
<dbReference type="AlphaFoldDB" id="A0A919VY24"/>
<accession>A0A919VY24</accession>
<dbReference type="RefSeq" id="WP_213002230.1">
    <property type="nucleotide sequence ID" value="NZ_BAAATW010000001.1"/>
</dbReference>
<evidence type="ECO:0000313" key="1">
    <source>
        <dbReference type="EMBL" id="GIM81791.1"/>
    </source>
</evidence>
<name>A0A919VY24_9ACTN</name>
<dbReference type="EMBL" id="BOQP01000049">
    <property type="protein sequence ID" value="GIM81791.1"/>
    <property type="molecule type" value="Genomic_DNA"/>
</dbReference>
<reference evidence="1" key="1">
    <citation type="submission" date="2021-03" db="EMBL/GenBank/DDBJ databases">
        <title>Whole genome shotgun sequence of Actinoplanes consettensis NBRC 14913.</title>
        <authorList>
            <person name="Komaki H."/>
            <person name="Tamura T."/>
        </authorList>
    </citation>
    <scope>NUCLEOTIDE SEQUENCE</scope>
    <source>
        <strain evidence="1">NBRC 14913</strain>
    </source>
</reference>
<organism evidence="1 2">
    <name type="scientific">Winogradskya consettensis</name>
    <dbReference type="NCBI Taxonomy" id="113560"/>
    <lineage>
        <taxon>Bacteria</taxon>
        <taxon>Bacillati</taxon>
        <taxon>Actinomycetota</taxon>
        <taxon>Actinomycetes</taxon>
        <taxon>Micromonosporales</taxon>
        <taxon>Micromonosporaceae</taxon>
        <taxon>Winogradskya</taxon>
    </lineage>
</organism>
<sequence>MHIAALAQRLNQAIDLPAASDLAELLTELGWGPHPVREHTYTVGDLMAWINADRATTCMTVLVADLGCPEDDFRERLHSAAETLAEEVAAGLGLAPADEFAVDELVDYGSRIRLRAGHWAVTVTGGQYDADLPLLVEVDFTYGADLCGRLAQLATPRDHPEPVDWGTVAVDLPADYRWLMEHYDPAHFADHLTLTPPAALPAPMPGPTVGMLRYLTPPTLTVATMVDGSTVAYVLNPDEPTSRWSLRITGPDQRSWDLPRNILYLLTILLTDARTRITGPS</sequence>
<evidence type="ECO:0000313" key="2">
    <source>
        <dbReference type="Proteomes" id="UP000680865"/>
    </source>
</evidence>
<gene>
    <name evidence="1" type="ORF">Aco04nite_78370</name>
</gene>
<keyword evidence="2" id="KW-1185">Reference proteome</keyword>
<dbReference type="Proteomes" id="UP000680865">
    <property type="component" value="Unassembled WGS sequence"/>
</dbReference>
<comment type="caution">
    <text evidence="1">The sequence shown here is derived from an EMBL/GenBank/DDBJ whole genome shotgun (WGS) entry which is preliminary data.</text>
</comment>